<comment type="caution">
    <text evidence="2">The sequence shown here is derived from an EMBL/GenBank/DDBJ whole genome shotgun (WGS) entry which is preliminary data.</text>
</comment>
<organism evidence="2 3">
    <name type="scientific">Volvox reticuliferus</name>
    <dbReference type="NCBI Taxonomy" id="1737510"/>
    <lineage>
        <taxon>Eukaryota</taxon>
        <taxon>Viridiplantae</taxon>
        <taxon>Chlorophyta</taxon>
        <taxon>core chlorophytes</taxon>
        <taxon>Chlorophyceae</taxon>
        <taxon>CS clade</taxon>
        <taxon>Chlamydomonadales</taxon>
        <taxon>Volvocaceae</taxon>
        <taxon>Volvox</taxon>
    </lineage>
</organism>
<evidence type="ECO:0000313" key="3">
    <source>
        <dbReference type="Proteomes" id="UP000722791"/>
    </source>
</evidence>
<dbReference type="PANTHER" id="PTHR35292">
    <property type="entry name" value="EXPRESSED PROTEIN"/>
    <property type="match status" value="1"/>
</dbReference>
<proteinExistence type="predicted"/>
<dbReference type="PANTHER" id="PTHR35292:SF13">
    <property type="entry name" value="OS03G0581800 PROTEIN"/>
    <property type="match status" value="1"/>
</dbReference>
<keyword evidence="1" id="KW-1133">Transmembrane helix</keyword>
<dbReference type="AlphaFoldDB" id="A0A8J4D3N8"/>
<dbReference type="EMBL" id="BNCQ01000001">
    <property type="protein sequence ID" value="GIL94387.1"/>
    <property type="molecule type" value="Genomic_DNA"/>
</dbReference>
<protein>
    <submittedName>
        <fullName evidence="2">Uncharacterized protein</fullName>
    </submittedName>
</protein>
<accession>A0A8J4D3N8</accession>
<keyword evidence="1" id="KW-0812">Transmembrane</keyword>
<feature type="non-terminal residue" evidence="2">
    <location>
        <position position="112"/>
    </location>
</feature>
<evidence type="ECO:0000256" key="1">
    <source>
        <dbReference type="SAM" id="Phobius"/>
    </source>
</evidence>
<sequence>RMKFPRRMTFSLVRAFGLCSLVAFVLLFRKMLGARAQMLMARGARPLRSSHQMQQTRGMAGGEDDGVHRVNWWDAPANPDVWKKHQLAWWTVAAYTGVYWLVAGGSKKEEAK</sequence>
<dbReference type="Proteomes" id="UP000722791">
    <property type="component" value="Unassembled WGS sequence"/>
</dbReference>
<evidence type="ECO:0000313" key="2">
    <source>
        <dbReference type="EMBL" id="GIL94387.1"/>
    </source>
</evidence>
<feature type="transmembrane region" description="Helical" evidence="1">
    <location>
        <begin position="87"/>
        <end position="106"/>
    </location>
</feature>
<keyword evidence="1" id="KW-0472">Membrane</keyword>
<gene>
    <name evidence="2" type="ORF">Vretimale_602</name>
</gene>
<name>A0A8J4D3N8_9CHLO</name>
<reference evidence="2" key="1">
    <citation type="journal article" date="2021" name="Proc. Natl. Acad. Sci. U.S.A.">
        <title>Three genomes in the algal genus Volvox reveal the fate of a haploid sex-determining region after a transition to homothallism.</title>
        <authorList>
            <person name="Yamamoto K."/>
            <person name="Hamaji T."/>
            <person name="Kawai-Toyooka H."/>
            <person name="Matsuzaki R."/>
            <person name="Takahashi F."/>
            <person name="Nishimura Y."/>
            <person name="Kawachi M."/>
            <person name="Noguchi H."/>
            <person name="Minakuchi Y."/>
            <person name="Umen J.G."/>
            <person name="Toyoda A."/>
            <person name="Nozaki H."/>
        </authorList>
    </citation>
    <scope>NUCLEOTIDE SEQUENCE</scope>
    <source>
        <strain evidence="2">NIES-3785</strain>
    </source>
</reference>